<reference evidence="1 2" key="1">
    <citation type="submission" date="2013-12" db="EMBL/GenBank/DDBJ databases">
        <title>Draft genome of the parsitic nematode Ancylostoma duodenale.</title>
        <authorList>
            <person name="Mitreva M."/>
        </authorList>
    </citation>
    <scope>NUCLEOTIDE SEQUENCE [LARGE SCALE GENOMIC DNA]</scope>
    <source>
        <strain evidence="1 2">Zhejiang</strain>
    </source>
</reference>
<dbReference type="PANTHER" id="PTHR22954">
    <property type="entry name" value="RETROVIRAL PROTEASE-RELATED"/>
    <property type="match status" value="1"/>
</dbReference>
<dbReference type="InterPro" id="IPR005312">
    <property type="entry name" value="DUF1759"/>
</dbReference>
<dbReference type="Pfam" id="PF03564">
    <property type="entry name" value="DUF1759"/>
    <property type="match status" value="1"/>
</dbReference>
<name>A0A0C2H8N3_9BILA</name>
<dbReference type="OrthoDB" id="5864015at2759"/>
<accession>A0A0C2H8N3</accession>
<proteinExistence type="predicted"/>
<evidence type="ECO:0000313" key="1">
    <source>
        <dbReference type="EMBL" id="KIH65876.1"/>
    </source>
</evidence>
<dbReference type="EMBL" id="KN727356">
    <property type="protein sequence ID" value="KIH65876.1"/>
    <property type="molecule type" value="Genomic_DNA"/>
</dbReference>
<dbReference type="PANTHER" id="PTHR22954:SF3">
    <property type="entry name" value="PROTEIN CBG08539"/>
    <property type="match status" value="1"/>
</dbReference>
<organism evidence="1 2">
    <name type="scientific">Ancylostoma duodenale</name>
    <dbReference type="NCBI Taxonomy" id="51022"/>
    <lineage>
        <taxon>Eukaryota</taxon>
        <taxon>Metazoa</taxon>
        <taxon>Ecdysozoa</taxon>
        <taxon>Nematoda</taxon>
        <taxon>Chromadorea</taxon>
        <taxon>Rhabditida</taxon>
        <taxon>Rhabditina</taxon>
        <taxon>Rhabditomorpha</taxon>
        <taxon>Strongyloidea</taxon>
        <taxon>Ancylostomatidae</taxon>
        <taxon>Ancylostomatinae</taxon>
        <taxon>Ancylostoma</taxon>
    </lineage>
</organism>
<dbReference type="AlphaFoldDB" id="A0A0C2H8N3"/>
<gene>
    <name evidence="1" type="ORF">ANCDUO_03797</name>
</gene>
<evidence type="ECO:0000313" key="2">
    <source>
        <dbReference type="Proteomes" id="UP000054047"/>
    </source>
</evidence>
<protein>
    <submittedName>
        <fullName evidence="1">Uncharacterized protein</fullName>
    </submittedName>
</protein>
<sequence>MQARLQALISCADAVPMYLSAPHEAISTSIKMNQLQTKPVELPPLPIPTFGGNLWKWDNSWELLNNNIHTQQLPEMVKYNYLLNALKGEARDCSRKFQVTKDNYSKAINFLLVKHNNREALINQLVDRLDKSAFRSPSIKDQRHLLEELQVIIAQLTEKGEEVNSPWLIKKVLATFPDSVKRKVIAKKQGLSADTSFTMQHLFKLVDEILSTEEMFLSFKSPPPQPKQDNIHKLPA</sequence>
<dbReference type="Proteomes" id="UP000054047">
    <property type="component" value="Unassembled WGS sequence"/>
</dbReference>
<keyword evidence="2" id="KW-1185">Reference proteome</keyword>